<protein>
    <recommendedName>
        <fullName evidence="2">Urease accessory protein UreH-like transmembrane domain-containing protein</fullName>
    </recommendedName>
</protein>
<dbReference type="EMBL" id="AP018042">
    <property type="protein sequence ID" value="BAX79610.1"/>
    <property type="molecule type" value="Genomic_DNA"/>
</dbReference>
<name>A0A1Y1CH42_9BACT</name>
<reference evidence="4" key="2">
    <citation type="journal article" date="2020" name="Antonie Van Leeuwenhoek">
        <title>Labilibaculum antarcticum sp. nov., a novel facultative anaerobic, psychrotorelant bacterium isolated from marine sediment of Antarctica.</title>
        <authorList>
            <person name="Watanabe M."/>
            <person name="Kojima H."/>
            <person name="Fukui M."/>
        </authorList>
    </citation>
    <scope>NUCLEOTIDE SEQUENCE [LARGE SCALE GENOMIC DNA]</scope>
    <source>
        <strain evidence="4">SPP2</strain>
    </source>
</reference>
<feature type="transmembrane region" description="Helical" evidence="1">
    <location>
        <begin position="195"/>
        <end position="218"/>
    </location>
</feature>
<keyword evidence="1" id="KW-0812">Transmembrane</keyword>
<dbReference type="PANTHER" id="PTHR42208:SF1">
    <property type="entry name" value="HEAVY METAL TRANSPORTER"/>
    <property type="match status" value="1"/>
</dbReference>
<proteinExistence type="predicted"/>
<feature type="domain" description="Urease accessory protein UreH-like transmembrane" evidence="2">
    <location>
        <begin position="6"/>
        <end position="205"/>
    </location>
</feature>
<dbReference type="RefSeq" id="WP_096428505.1">
    <property type="nucleotide sequence ID" value="NZ_AP018042.1"/>
</dbReference>
<organism evidence="3 4">
    <name type="scientific">Labilibaculum antarcticum</name>
    <dbReference type="NCBI Taxonomy" id="1717717"/>
    <lineage>
        <taxon>Bacteria</taxon>
        <taxon>Pseudomonadati</taxon>
        <taxon>Bacteroidota</taxon>
        <taxon>Bacteroidia</taxon>
        <taxon>Marinilabiliales</taxon>
        <taxon>Marinifilaceae</taxon>
        <taxon>Labilibaculum</taxon>
    </lineage>
</organism>
<keyword evidence="1" id="KW-0472">Membrane</keyword>
<keyword evidence="1" id="KW-1133">Transmembrane helix</keyword>
<keyword evidence="4" id="KW-1185">Reference proteome</keyword>
<sequence length="243" mass="25898">MIYLSALILGLMGSFHCVGMCGPIALAIPLKTTSWLARISGGVIYNIGRALTYAFMGAIFGLLGRGLVMSGFQQWVSVIMGAIMILSVITPSIYKNRFNAEKGLFSFVGKVKLSLGKLFTQRSYGSLFLIGLLNGLLPCGLVYVAIAAAIATGSAAGGGLFMFIFGLGTLPMMLAISLIGNLITLELRKKITRLIPYAIVFIGVLFVLRGLSLGIPFLSPPEKAMTVPTEQVDVTKPKPDCCH</sequence>
<dbReference type="InterPro" id="IPR039447">
    <property type="entry name" value="UreH-like_TM_dom"/>
</dbReference>
<evidence type="ECO:0000313" key="4">
    <source>
        <dbReference type="Proteomes" id="UP000218267"/>
    </source>
</evidence>
<feature type="transmembrane region" description="Helical" evidence="1">
    <location>
        <begin position="124"/>
        <end position="148"/>
    </location>
</feature>
<dbReference type="Proteomes" id="UP000218267">
    <property type="component" value="Chromosome"/>
</dbReference>
<reference evidence="3 4" key="1">
    <citation type="journal article" date="2018" name="Mar. Genomics">
        <title>Complete genome sequence of Marinifilaceae bacterium strain SPP2, isolated from the Antarctic marine sediment.</title>
        <authorList>
            <person name="Watanabe M."/>
            <person name="Kojima H."/>
            <person name="Fukui M."/>
        </authorList>
    </citation>
    <scope>NUCLEOTIDE SEQUENCE [LARGE SCALE GENOMIC DNA]</scope>
    <source>
        <strain evidence="3 4">SPP2</strain>
    </source>
</reference>
<evidence type="ECO:0000313" key="3">
    <source>
        <dbReference type="EMBL" id="BAX79610.1"/>
    </source>
</evidence>
<dbReference type="KEGG" id="mbas:ALGA_1224"/>
<feature type="transmembrane region" description="Helical" evidence="1">
    <location>
        <begin position="75"/>
        <end position="94"/>
    </location>
</feature>
<evidence type="ECO:0000256" key="1">
    <source>
        <dbReference type="SAM" id="Phobius"/>
    </source>
</evidence>
<evidence type="ECO:0000259" key="2">
    <source>
        <dbReference type="Pfam" id="PF13386"/>
    </source>
</evidence>
<feature type="transmembrane region" description="Helical" evidence="1">
    <location>
        <begin position="160"/>
        <end position="183"/>
    </location>
</feature>
<dbReference type="AlphaFoldDB" id="A0A1Y1CH42"/>
<dbReference type="PANTHER" id="PTHR42208">
    <property type="entry name" value="HEAVY METAL TRANSPORTER-RELATED"/>
    <property type="match status" value="1"/>
</dbReference>
<accession>A0A1Y1CH42</accession>
<dbReference type="Pfam" id="PF13386">
    <property type="entry name" value="DsbD_2"/>
    <property type="match status" value="1"/>
</dbReference>
<gene>
    <name evidence="3" type="ORF">ALGA_1224</name>
</gene>
<feature type="transmembrane region" description="Helical" evidence="1">
    <location>
        <begin position="43"/>
        <end position="63"/>
    </location>
</feature>
<dbReference type="OrthoDB" id="594443at2"/>